<protein>
    <submittedName>
        <fullName evidence="2 3">Uncharacterized protein LOC115880590</fullName>
    </submittedName>
</protein>
<name>A0A6J2XQR6_SITOR</name>
<accession>A0A6J2XQR6</accession>
<keyword evidence="1" id="KW-1185">Reference proteome</keyword>
<gene>
    <name evidence="2 3" type="primary">LOC115880590</name>
</gene>
<dbReference type="RefSeq" id="XP_030753721.1">
    <property type="nucleotide sequence ID" value="XM_030897861.1"/>
</dbReference>
<dbReference type="GeneID" id="115880590"/>
<organism evidence="1 3">
    <name type="scientific">Sitophilus oryzae</name>
    <name type="common">Rice weevil</name>
    <name type="synonym">Curculio oryzae</name>
    <dbReference type="NCBI Taxonomy" id="7048"/>
    <lineage>
        <taxon>Eukaryota</taxon>
        <taxon>Metazoa</taxon>
        <taxon>Ecdysozoa</taxon>
        <taxon>Arthropoda</taxon>
        <taxon>Hexapoda</taxon>
        <taxon>Insecta</taxon>
        <taxon>Pterygota</taxon>
        <taxon>Neoptera</taxon>
        <taxon>Endopterygota</taxon>
        <taxon>Coleoptera</taxon>
        <taxon>Polyphaga</taxon>
        <taxon>Cucujiformia</taxon>
        <taxon>Curculionidae</taxon>
        <taxon>Dryophthorinae</taxon>
        <taxon>Sitophilus</taxon>
    </lineage>
</organism>
<proteinExistence type="predicted"/>
<evidence type="ECO:0000313" key="2">
    <source>
        <dbReference type="RefSeq" id="XP_030753721.1"/>
    </source>
</evidence>
<evidence type="ECO:0000313" key="3">
    <source>
        <dbReference type="RefSeq" id="XP_030753722.1"/>
    </source>
</evidence>
<dbReference type="KEGG" id="soy:115880590"/>
<dbReference type="AlphaFoldDB" id="A0A6J2XQR6"/>
<dbReference type="OrthoDB" id="6783441at2759"/>
<sequence>MDIDLELCDDKIESFLKKKLEDVRSYNKSLKDVLQHRRDILQTTFGQTSTQSTDVQIPNTVWKKIFNNKYCLGYEIKNLSKETLKDLEIILYWNSKESFDYRVHMFSSVKEFDCGDPENCCFIADTLKKTFTIESTGIILIVFKVPHFLNETEIQINGNIYRKSKTGETNIQLPKVQITPKDSDLALHLNINDVKNILTLISCNSEDDLIAIFPEEWDSSIRNTFEMRSSFTKIDIRSCKEYFIAYNISKLFENALIAIHSKENDKCFLKVYTNNNDQLLALIHYLHSSIPGILIIPKLYYSRYLCKNATFSNKLLKDFSESLGKELKAVYKYIQQSTINSSDISKNTETLYELERETDNLFLQLSNVKY</sequence>
<reference evidence="2 3" key="1">
    <citation type="submission" date="2025-04" db="UniProtKB">
        <authorList>
            <consortium name="RefSeq"/>
        </authorList>
    </citation>
    <scope>IDENTIFICATION</scope>
    <source>
        <tissue evidence="2 3">Gonads</tissue>
    </source>
</reference>
<evidence type="ECO:0000313" key="1">
    <source>
        <dbReference type="Proteomes" id="UP000504635"/>
    </source>
</evidence>
<dbReference type="RefSeq" id="XP_030753722.1">
    <property type="nucleotide sequence ID" value="XM_030897862.1"/>
</dbReference>
<dbReference type="Proteomes" id="UP000504635">
    <property type="component" value="Unplaced"/>
</dbReference>